<dbReference type="EMBL" id="WNYA01010719">
    <property type="protein sequence ID" value="KAG8540363.1"/>
    <property type="molecule type" value="Genomic_DNA"/>
</dbReference>
<evidence type="ECO:0000313" key="2">
    <source>
        <dbReference type="Proteomes" id="UP000824782"/>
    </source>
</evidence>
<reference evidence="1" key="1">
    <citation type="thesis" date="2020" institute="ProQuest LLC" country="789 East Eisenhower Parkway, Ann Arbor, MI, USA">
        <title>Comparative Genomics and Chromosome Evolution.</title>
        <authorList>
            <person name="Mudd A.B."/>
        </authorList>
    </citation>
    <scope>NUCLEOTIDE SEQUENCE</scope>
    <source>
        <strain evidence="1">237g6f4</strain>
        <tissue evidence="1">Blood</tissue>
    </source>
</reference>
<dbReference type="AlphaFoldDB" id="A0AAV6YW64"/>
<gene>
    <name evidence="1" type="ORF">GDO81_019443</name>
</gene>
<evidence type="ECO:0000313" key="1">
    <source>
        <dbReference type="EMBL" id="KAG8540363.1"/>
    </source>
</evidence>
<keyword evidence="2" id="KW-1185">Reference proteome</keyword>
<organism evidence="1 2">
    <name type="scientific">Engystomops pustulosus</name>
    <name type="common">Tungara frog</name>
    <name type="synonym">Physalaemus pustulosus</name>
    <dbReference type="NCBI Taxonomy" id="76066"/>
    <lineage>
        <taxon>Eukaryota</taxon>
        <taxon>Metazoa</taxon>
        <taxon>Chordata</taxon>
        <taxon>Craniata</taxon>
        <taxon>Vertebrata</taxon>
        <taxon>Euteleostomi</taxon>
        <taxon>Amphibia</taxon>
        <taxon>Batrachia</taxon>
        <taxon>Anura</taxon>
        <taxon>Neobatrachia</taxon>
        <taxon>Hyloidea</taxon>
        <taxon>Leptodactylidae</taxon>
        <taxon>Leiuperinae</taxon>
        <taxon>Engystomops</taxon>
    </lineage>
</organism>
<protein>
    <submittedName>
        <fullName evidence="1">Uncharacterized protein</fullName>
    </submittedName>
</protein>
<name>A0AAV6YW64_ENGPU</name>
<comment type="caution">
    <text evidence="1">The sequence shown here is derived from an EMBL/GenBank/DDBJ whole genome shotgun (WGS) entry which is preliminary data.</text>
</comment>
<dbReference type="Proteomes" id="UP000824782">
    <property type="component" value="Unassembled WGS sequence"/>
</dbReference>
<proteinExistence type="predicted"/>
<sequence>MAFTFIGGCAHAPRPLCACGRSSHRPDHMIAPDDAFVPPRAPVVTHMPPDMRHTFYHLARLFIQHRCGVYPYWSGLLYNLLTPS</sequence>
<accession>A0AAV6YW64</accession>